<dbReference type="PATRIC" id="fig|695560.3.peg.780"/>
<dbReference type="RefSeq" id="WP_013437561.1">
    <property type="nucleotide sequence ID" value="NC_014724.1"/>
</dbReference>
<reference evidence="2 3" key="1">
    <citation type="journal article" date="2011" name="J. Bacteriol.">
        <title>Genome sequence of Lactobacillus amylovorus GRL1112.</title>
        <authorList>
            <person name="Kant R."/>
            <person name="Paulin L."/>
            <person name="Alatalo E."/>
            <person name="de Vos W.M."/>
            <person name="Palva A."/>
        </authorList>
    </citation>
    <scope>NUCLEOTIDE SEQUENCE [LARGE SCALE GENOMIC DNA]</scope>
    <source>
        <strain evidence="2 3">GRL 1112</strain>
    </source>
</reference>
<dbReference type="Gene3D" id="3.40.50.150">
    <property type="entry name" value="Vaccinia Virus protein VP39"/>
    <property type="match status" value="1"/>
</dbReference>
<dbReference type="AlphaFoldDB" id="E4SNI7"/>
<evidence type="ECO:0000313" key="3">
    <source>
        <dbReference type="Proteomes" id="UP000007033"/>
    </source>
</evidence>
<sequence>MIEQSGGKFSFEDQLMIWQRVLRENIFVVAKTPMARAITQRTLAGYLDMDTNIAFVNHIVEDAKASPKDEAEKIKRKFGNMKFDVVIGNPPYQDSATGDNDNYAAPIYSDFMNLAYRLSDLVTLITPARFLFNAGGTSKQWNQKMLNDPHFKVVMYEANSSAIFPRTDIKGGIAISLRDMNQKFEPIEIFTAFPELNSILKKVLPKLKGSLSEIISGRGVYKLSDKALSDHPEIEKLQSKGHKKDVGSGAFKVLKNIVFFESKPNDGHDDYVRFLGLANRKREFWWGRQIYQDVPDSFYHYKIFIPQANGNGSLGEVLSTPLIADPLIGATETFLSIGDFSTEKEAESCMKYIKSKFARAMLGILKTTQANTRSKWQYVPLQDFTLNSDINWTKSISEIDQQLYKKYGLSDEEIKFIETKVQVMD</sequence>
<dbReference type="InterPro" id="IPR029063">
    <property type="entry name" value="SAM-dependent_MTases_sf"/>
</dbReference>
<dbReference type="GO" id="GO:0009007">
    <property type="term" value="F:site-specific DNA-methyltransferase (adenine-specific) activity"/>
    <property type="evidence" value="ECO:0007669"/>
    <property type="project" value="UniProtKB-EC"/>
</dbReference>
<feature type="domain" description="Type II methyltransferase M.TaqI-like" evidence="1">
    <location>
        <begin position="24"/>
        <end position="164"/>
    </location>
</feature>
<dbReference type="Proteomes" id="UP000007033">
    <property type="component" value="Chromosome"/>
</dbReference>
<proteinExistence type="predicted"/>
<dbReference type="PROSITE" id="PS00092">
    <property type="entry name" value="N6_MTASE"/>
    <property type="match status" value="1"/>
</dbReference>
<dbReference type="InterPro" id="IPR002052">
    <property type="entry name" value="DNA_methylase_N6_adenine_CS"/>
</dbReference>
<dbReference type="SUPFAM" id="SSF53335">
    <property type="entry name" value="S-adenosyl-L-methionine-dependent methyltransferases"/>
    <property type="match status" value="1"/>
</dbReference>
<dbReference type="Pfam" id="PF07669">
    <property type="entry name" value="Eco57I"/>
    <property type="match status" value="1"/>
</dbReference>
<dbReference type="GO" id="GO:0032259">
    <property type="term" value="P:methylation"/>
    <property type="evidence" value="ECO:0007669"/>
    <property type="project" value="InterPro"/>
</dbReference>
<evidence type="ECO:0000313" key="2">
    <source>
        <dbReference type="EMBL" id="ADQ58757.1"/>
    </source>
</evidence>
<dbReference type="GO" id="GO:0006304">
    <property type="term" value="P:DNA modification"/>
    <property type="evidence" value="ECO:0007669"/>
    <property type="project" value="InterPro"/>
</dbReference>
<dbReference type="EMBL" id="CP002338">
    <property type="protein sequence ID" value="ADQ58757.1"/>
    <property type="molecule type" value="Genomic_DNA"/>
</dbReference>
<dbReference type="InterPro" id="IPR011639">
    <property type="entry name" value="MethylTrfase_TaqI-like_dom"/>
</dbReference>
<keyword evidence="2" id="KW-0547">Nucleotide-binding</keyword>
<gene>
    <name evidence="2" type="ordered locus">LA2_03920</name>
</gene>
<dbReference type="KEGG" id="lam:LA2_03920"/>
<protein>
    <submittedName>
        <fullName evidence="2">Superfamily II DNA/RNA helicase</fullName>
    </submittedName>
</protein>
<keyword evidence="2" id="KW-0067">ATP-binding</keyword>
<dbReference type="HOGENOM" id="CLU_024181_0_0_9"/>
<dbReference type="GO" id="GO:0004386">
    <property type="term" value="F:helicase activity"/>
    <property type="evidence" value="ECO:0007669"/>
    <property type="project" value="UniProtKB-KW"/>
</dbReference>
<organism evidence="2 3">
    <name type="scientific">Lactobacillus amylovorus (strain GRL 1112)</name>
    <dbReference type="NCBI Taxonomy" id="695560"/>
    <lineage>
        <taxon>Bacteria</taxon>
        <taxon>Bacillati</taxon>
        <taxon>Bacillota</taxon>
        <taxon>Bacilli</taxon>
        <taxon>Lactobacillales</taxon>
        <taxon>Lactobacillaceae</taxon>
        <taxon>Lactobacillus</taxon>
    </lineage>
</organism>
<accession>E4SNI7</accession>
<keyword evidence="2" id="KW-0378">Hydrolase</keyword>
<dbReference type="REBASE" id="29122">
    <property type="entry name" value="LamGRLORF3900P"/>
</dbReference>
<keyword evidence="2" id="KW-0347">Helicase</keyword>
<name>E4SNI7_LACAR</name>
<dbReference type="GO" id="GO:0003676">
    <property type="term" value="F:nucleic acid binding"/>
    <property type="evidence" value="ECO:0007669"/>
    <property type="project" value="InterPro"/>
</dbReference>
<evidence type="ECO:0000259" key="1">
    <source>
        <dbReference type="Pfam" id="PF07669"/>
    </source>
</evidence>